<dbReference type="Gene3D" id="3.40.30.10">
    <property type="entry name" value="Glutaredoxin"/>
    <property type="match status" value="1"/>
</dbReference>
<organism evidence="10 11">
    <name type="scientific">Phoenix dactylifera</name>
    <name type="common">Date palm</name>
    <dbReference type="NCBI Taxonomy" id="42345"/>
    <lineage>
        <taxon>Eukaryota</taxon>
        <taxon>Viridiplantae</taxon>
        <taxon>Streptophyta</taxon>
        <taxon>Embryophyta</taxon>
        <taxon>Tracheophyta</taxon>
        <taxon>Spermatophyta</taxon>
        <taxon>Magnoliopsida</taxon>
        <taxon>Liliopsida</taxon>
        <taxon>Arecaceae</taxon>
        <taxon>Coryphoideae</taxon>
        <taxon>Phoeniceae</taxon>
        <taxon>Phoenix</taxon>
    </lineage>
</organism>
<evidence type="ECO:0000256" key="7">
    <source>
        <dbReference type="ARBA" id="ARBA00031688"/>
    </source>
</evidence>
<evidence type="ECO:0000313" key="11">
    <source>
        <dbReference type="RefSeq" id="XP_038983634.1"/>
    </source>
</evidence>
<dbReference type="GO" id="GO:0008379">
    <property type="term" value="F:thioredoxin peroxidase activity"/>
    <property type="evidence" value="ECO:0007669"/>
    <property type="project" value="InterPro"/>
</dbReference>
<dbReference type="Proteomes" id="UP000228380">
    <property type="component" value="Chromosome 6"/>
</dbReference>
<evidence type="ECO:0000256" key="4">
    <source>
        <dbReference type="ARBA" id="ARBA00022559"/>
    </source>
</evidence>
<sequence>MAAPVNNIAATFAAGSDFPPSTSSSAPLRRRRRRRRHRRPLWRSPPPSQPLPPAPSSASGTPNPPFPAPTAPLSSASTASPGPDPAPPRAAVVAPSSATVSLGDRLPDAALSYLDRGGAVRTVSLAELTRAGKAVIMAVPGAFAPPPRPRWWRRGGGIVASIHLSPERLVKKAADMRAKGGGAAGTVLVACVAANDVYVMRAWGEQLGAAEGGVMMLSDPDAQMATALGMALDLRGGDEGFGIRSEGYVIVAVNGMVRALFLNHYDGGAGESATELDDVLRRL</sequence>
<dbReference type="SUPFAM" id="SSF52833">
    <property type="entry name" value="Thioredoxin-like"/>
    <property type="match status" value="1"/>
</dbReference>
<dbReference type="PROSITE" id="PS51352">
    <property type="entry name" value="THIOREDOXIN_2"/>
    <property type="match status" value="1"/>
</dbReference>
<dbReference type="GeneID" id="120111149"/>
<evidence type="ECO:0000313" key="10">
    <source>
        <dbReference type="Proteomes" id="UP000228380"/>
    </source>
</evidence>
<evidence type="ECO:0000256" key="2">
    <source>
        <dbReference type="ARBA" id="ARBA00010505"/>
    </source>
</evidence>
<dbReference type="GO" id="GO:0034599">
    <property type="term" value="P:cellular response to oxidative stress"/>
    <property type="evidence" value="ECO:0007669"/>
    <property type="project" value="InterPro"/>
</dbReference>
<dbReference type="KEGG" id="pda:120111149"/>
<keyword evidence="6" id="KW-0560">Oxidoreductase</keyword>
<dbReference type="InterPro" id="IPR037944">
    <property type="entry name" value="PRX5-like"/>
</dbReference>
<evidence type="ECO:0000256" key="6">
    <source>
        <dbReference type="ARBA" id="ARBA00023002"/>
    </source>
</evidence>
<comment type="catalytic activity">
    <reaction evidence="1">
        <text>[glutaredoxin]-dithiol + a hydroperoxide = [glutaredoxin]-disulfide + an alcohol + H2O</text>
        <dbReference type="Rhea" id="RHEA:62624"/>
        <dbReference type="Rhea" id="RHEA-COMP:10729"/>
        <dbReference type="Rhea" id="RHEA-COMP:10730"/>
        <dbReference type="ChEBI" id="CHEBI:15377"/>
        <dbReference type="ChEBI" id="CHEBI:29950"/>
        <dbReference type="ChEBI" id="CHEBI:30879"/>
        <dbReference type="ChEBI" id="CHEBI:35924"/>
        <dbReference type="ChEBI" id="CHEBI:50058"/>
        <dbReference type="EC" id="1.11.1.25"/>
    </reaction>
</comment>
<dbReference type="RefSeq" id="XP_038983634.1">
    <property type="nucleotide sequence ID" value="XM_039127706.1"/>
</dbReference>
<dbReference type="InterPro" id="IPR036249">
    <property type="entry name" value="Thioredoxin-like_sf"/>
</dbReference>
<dbReference type="GO" id="GO:0045454">
    <property type="term" value="P:cell redox homeostasis"/>
    <property type="evidence" value="ECO:0007669"/>
    <property type="project" value="TreeGrafter"/>
</dbReference>
<dbReference type="InterPro" id="IPR013766">
    <property type="entry name" value="Thioredoxin_domain"/>
</dbReference>
<dbReference type="AlphaFoldDB" id="A0A8B9AK16"/>
<protein>
    <recommendedName>
        <fullName evidence="3">glutaredoxin-dependent peroxiredoxin</fullName>
        <ecNumber evidence="3">1.11.1.25</ecNumber>
    </recommendedName>
    <alternativeName>
        <fullName evidence="7">Glutaredoxin-dependent peroxiredoxin</fullName>
    </alternativeName>
</protein>
<accession>A0A8B9AK16</accession>
<dbReference type="GO" id="GO:0005737">
    <property type="term" value="C:cytoplasm"/>
    <property type="evidence" value="ECO:0007669"/>
    <property type="project" value="TreeGrafter"/>
</dbReference>
<evidence type="ECO:0000256" key="5">
    <source>
        <dbReference type="ARBA" id="ARBA00022862"/>
    </source>
</evidence>
<keyword evidence="4" id="KW-0575">Peroxidase</keyword>
<keyword evidence="5" id="KW-0049">Antioxidant</keyword>
<dbReference type="Pfam" id="PF08534">
    <property type="entry name" value="Redoxin"/>
    <property type="match status" value="1"/>
</dbReference>
<dbReference type="InterPro" id="IPR013740">
    <property type="entry name" value="Redoxin"/>
</dbReference>
<dbReference type="EC" id="1.11.1.25" evidence="3"/>
<dbReference type="PANTHER" id="PTHR10430:SF16">
    <property type="entry name" value="PEROXIREDOXIN-5, MITOCHONDRIAL"/>
    <property type="match status" value="1"/>
</dbReference>
<feature type="region of interest" description="Disordered" evidence="8">
    <location>
        <begin position="1"/>
        <end position="92"/>
    </location>
</feature>
<evidence type="ECO:0000256" key="8">
    <source>
        <dbReference type="SAM" id="MobiDB-lite"/>
    </source>
</evidence>
<feature type="compositionally biased region" description="Low complexity" evidence="8">
    <location>
        <begin position="71"/>
        <end position="81"/>
    </location>
</feature>
<evidence type="ECO:0000259" key="9">
    <source>
        <dbReference type="PROSITE" id="PS51352"/>
    </source>
</evidence>
<dbReference type="PANTHER" id="PTHR10430">
    <property type="entry name" value="PEROXIREDOXIN"/>
    <property type="match status" value="1"/>
</dbReference>
<reference evidence="11" key="2">
    <citation type="submission" date="2025-08" db="UniProtKB">
        <authorList>
            <consortium name="RefSeq"/>
        </authorList>
    </citation>
    <scope>IDENTIFICATION</scope>
    <source>
        <tissue evidence="11">Young leaves</tissue>
    </source>
</reference>
<proteinExistence type="inferred from homology"/>
<feature type="compositionally biased region" description="Basic residues" evidence="8">
    <location>
        <begin position="28"/>
        <end position="41"/>
    </location>
</feature>
<evidence type="ECO:0000256" key="3">
    <source>
        <dbReference type="ARBA" id="ARBA00013016"/>
    </source>
</evidence>
<feature type="compositionally biased region" description="Pro residues" evidence="8">
    <location>
        <begin position="43"/>
        <end position="55"/>
    </location>
</feature>
<feature type="domain" description="Thioredoxin" evidence="9">
    <location>
        <begin position="100"/>
        <end position="283"/>
    </location>
</feature>
<name>A0A8B9AK16_PHODC</name>
<gene>
    <name evidence="11" type="primary">LOC120111149</name>
</gene>
<keyword evidence="10" id="KW-1185">Reference proteome</keyword>
<comment type="similarity">
    <text evidence="2">Belongs to the peroxiredoxin family. Prx5 subfamily.</text>
</comment>
<reference evidence="10" key="1">
    <citation type="journal article" date="2019" name="Nat. Commun.">
        <title>Genome-wide association mapping of date palm fruit traits.</title>
        <authorList>
            <person name="Hazzouri K.M."/>
            <person name="Gros-Balthazard M."/>
            <person name="Flowers J.M."/>
            <person name="Copetti D."/>
            <person name="Lemansour A."/>
            <person name="Lebrun M."/>
            <person name="Masmoudi K."/>
            <person name="Ferrand S."/>
            <person name="Dhar M.I."/>
            <person name="Fresquez Z.A."/>
            <person name="Rosas U."/>
            <person name="Zhang J."/>
            <person name="Talag J."/>
            <person name="Lee S."/>
            <person name="Kudrna D."/>
            <person name="Powell R.F."/>
            <person name="Leitch I.J."/>
            <person name="Krueger R.R."/>
            <person name="Wing R.A."/>
            <person name="Amiri K.M.A."/>
            <person name="Purugganan M.D."/>
        </authorList>
    </citation>
    <scope>NUCLEOTIDE SEQUENCE [LARGE SCALE GENOMIC DNA]</scope>
    <source>
        <strain evidence="10">cv. Khalas</strain>
    </source>
</reference>
<dbReference type="OrthoDB" id="1882547at2759"/>
<evidence type="ECO:0000256" key="1">
    <source>
        <dbReference type="ARBA" id="ARBA00001711"/>
    </source>
</evidence>
<dbReference type="GO" id="GO:0042744">
    <property type="term" value="P:hydrogen peroxide catabolic process"/>
    <property type="evidence" value="ECO:0007669"/>
    <property type="project" value="TreeGrafter"/>
</dbReference>